<keyword evidence="1" id="KW-0238">DNA-binding</keyword>
<organism evidence="5 6">
    <name type="scientific">Bradyrhizobium barranii</name>
    <dbReference type="NCBI Taxonomy" id="2992140"/>
    <lineage>
        <taxon>Bacteria</taxon>
        <taxon>Pseudomonadati</taxon>
        <taxon>Pseudomonadota</taxon>
        <taxon>Alphaproteobacteria</taxon>
        <taxon>Hyphomicrobiales</taxon>
        <taxon>Nitrobacteraceae</taxon>
        <taxon>Bradyrhizobium</taxon>
    </lineage>
</organism>
<dbReference type="SMART" id="SM00857">
    <property type="entry name" value="Resolvase"/>
    <property type="match status" value="1"/>
</dbReference>
<evidence type="ECO:0000313" key="6">
    <source>
        <dbReference type="Proteomes" id="UP001430990"/>
    </source>
</evidence>
<dbReference type="RefSeq" id="WP_231143606.1">
    <property type="nucleotide sequence ID" value="NZ_CP088100.1"/>
</dbReference>
<evidence type="ECO:0000256" key="3">
    <source>
        <dbReference type="SAM" id="MobiDB-lite"/>
    </source>
</evidence>
<dbReference type="CDD" id="cd00338">
    <property type="entry name" value="Ser_Recombinase"/>
    <property type="match status" value="1"/>
</dbReference>
<feature type="domain" description="Resolvase/invertase-type recombinase catalytic" evidence="4">
    <location>
        <begin position="11"/>
        <end position="163"/>
    </location>
</feature>
<proteinExistence type="predicted"/>
<dbReference type="EMBL" id="CP088100">
    <property type="protein sequence ID" value="UFW85967.1"/>
    <property type="molecule type" value="Genomic_DNA"/>
</dbReference>
<dbReference type="PROSITE" id="PS51736">
    <property type="entry name" value="RECOMBINASES_3"/>
    <property type="match status" value="1"/>
</dbReference>
<sequence length="225" mass="24759">MSDQSKRQRRPAIGYTRTSSAANVGDDKDSVVRQKKAIQTFANRAGYRIVEWFDDPAIGGSDTIDTRPGFMAALELIASNGVRTIIVETASRFARDLIVQETGWKRLNADGVTLIAADSPDQFMDDTPTAVLIRQILGAVAQFDKAMTVAKLRGARERKRRRTGAKVEGRKSWAERNPAMVEVAKQLATKNRSLRDVAAELAKLGHLNERGAAFSASSIRSMLLR</sequence>
<name>A0ABY3QJ06_9BRAD</name>
<accession>A0ABY3QJ06</accession>
<reference evidence="5" key="1">
    <citation type="submission" date="2021-11" db="EMBL/GenBank/DDBJ databases">
        <title>Australian commercial rhizobial inoculants.</title>
        <authorList>
            <person name="Kohlmeier M.G."/>
            <person name="O'Hara G.W."/>
            <person name="Colombi E."/>
            <person name="Ramsay J.P."/>
            <person name="Terpolilli J."/>
        </authorList>
    </citation>
    <scope>NUCLEOTIDE SEQUENCE</scope>
    <source>
        <strain evidence="5">CC829</strain>
    </source>
</reference>
<dbReference type="Pfam" id="PF00239">
    <property type="entry name" value="Resolvase"/>
    <property type="match status" value="1"/>
</dbReference>
<dbReference type="PANTHER" id="PTHR30461:SF2">
    <property type="entry name" value="SERINE RECOMBINASE PINE-RELATED"/>
    <property type="match status" value="1"/>
</dbReference>
<keyword evidence="2" id="KW-0233">DNA recombination</keyword>
<evidence type="ECO:0000259" key="4">
    <source>
        <dbReference type="PROSITE" id="PS51736"/>
    </source>
</evidence>
<dbReference type="InterPro" id="IPR050639">
    <property type="entry name" value="SSR_resolvase"/>
</dbReference>
<feature type="region of interest" description="Disordered" evidence="3">
    <location>
        <begin position="1"/>
        <end position="26"/>
    </location>
</feature>
<dbReference type="InterPro" id="IPR006119">
    <property type="entry name" value="Resolv_N"/>
</dbReference>
<keyword evidence="6" id="KW-1185">Reference proteome</keyword>
<gene>
    <name evidence="5" type="ORF">BjapCC829_39785</name>
</gene>
<dbReference type="SUPFAM" id="SSF53041">
    <property type="entry name" value="Resolvase-like"/>
    <property type="match status" value="1"/>
</dbReference>
<evidence type="ECO:0000256" key="2">
    <source>
        <dbReference type="ARBA" id="ARBA00023172"/>
    </source>
</evidence>
<evidence type="ECO:0000256" key="1">
    <source>
        <dbReference type="ARBA" id="ARBA00023125"/>
    </source>
</evidence>
<dbReference type="Gene3D" id="3.40.50.1390">
    <property type="entry name" value="Resolvase, N-terminal catalytic domain"/>
    <property type="match status" value="1"/>
</dbReference>
<protein>
    <submittedName>
        <fullName evidence="5">Recombinase family protein</fullName>
    </submittedName>
</protein>
<dbReference type="PANTHER" id="PTHR30461">
    <property type="entry name" value="DNA-INVERTASE FROM LAMBDOID PROPHAGE"/>
    <property type="match status" value="1"/>
</dbReference>
<dbReference type="Proteomes" id="UP001430990">
    <property type="component" value="Chromosome"/>
</dbReference>
<dbReference type="InterPro" id="IPR036162">
    <property type="entry name" value="Resolvase-like_N_sf"/>
</dbReference>
<evidence type="ECO:0000313" key="5">
    <source>
        <dbReference type="EMBL" id="UFW85967.1"/>
    </source>
</evidence>